<keyword evidence="2" id="KW-1185">Reference proteome</keyword>
<name>A0ABM6UQL1_9GAMM</name>
<evidence type="ECO:0000313" key="2">
    <source>
        <dbReference type="Proteomes" id="UP000240908"/>
    </source>
</evidence>
<organism evidence="1 2">
    <name type="scientific">Yersinia massiliensis</name>
    <dbReference type="NCBI Taxonomy" id="419257"/>
    <lineage>
        <taxon>Bacteria</taxon>
        <taxon>Pseudomonadati</taxon>
        <taxon>Pseudomonadota</taxon>
        <taxon>Gammaproteobacteria</taxon>
        <taxon>Enterobacterales</taxon>
        <taxon>Yersiniaceae</taxon>
        <taxon>Yersinia</taxon>
    </lineage>
</organism>
<protein>
    <submittedName>
        <fullName evidence="1">Uncharacterized protein</fullName>
    </submittedName>
</protein>
<dbReference type="Proteomes" id="UP000240908">
    <property type="component" value="Chromosome"/>
</dbReference>
<gene>
    <name evidence="1" type="ORF">DA391_05635</name>
</gene>
<dbReference type="EMBL" id="CP028487">
    <property type="protein sequence ID" value="AVX37178.1"/>
    <property type="molecule type" value="Genomic_DNA"/>
</dbReference>
<accession>A0ABM6UQL1</accession>
<evidence type="ECO:0000313" key="1">
    <source>
        <dbReference type="EMBL" id="AVX37178.1"/>
    </source>
</evidence>
<proteinExistence type="predicted"/>
<sequence length="61" mass="6783">MKKSHNEYEDNSLAVNEPITAQSLTPSVANRLRKNLCQDLSSQGGNSLHCVPEPERVTFKV</sequence>
<reference evidence="2" key="1">
    <citation type="journal article" date="2018" name="Genome Announc.">
        <title>First complete genome sequence of Yersinia massiliensis.</title>
        <authorList>
            <person name="Thomas M.C."/>
            <person name="Arling V."/>
            <person name="Goji N."/>
            <person name="Janzen T.W."/>
            <person name="Duceppe M.-O."/>
            <person name="Mathews A."/>
            <person name="Carrillo C."/>
            <person name="Amoako K."/>
        </authorList>
    </citation>
    <scope>NUCLEOTIDE SEQUENCE [LARGE SCALE GENOMIC DNA]</scope>
    <source>
        <strain evidence="2">GTA</strain>
    </source>
</reference>